<name>A0A914CS73_9BILA</name>
<dbReference type="Gene3D" id="3.40.309.10">
    <property type="entry name" value="Aldehyde Dehydrogenase, Chain A, domain 2"/>
    <property type="match status" value="1"/>
</dbReference>
<dbReference type="AlphaFoldDB" id="A0A914CS73"/>
<dbReference type="InterPro" id="IPR016162">
    <property type="entry name" value="Ald_DH_N"/>
</dbReference>
<reference evidence="5" key="1">
    <citation type="submission" date="2022-11" db="UniProtKB">
        <authorList>
            <consortium name="WormBaseParasite"/>
        </authorList>
    </citation>
    <scope>IDENTIFICATION</scope>
</reference>
<dbReference type="PANTHER" id="PTHR43720:SF2">
    <property type="entry name" value="2-AMINOMUCONIC SEMIALDEHYDE DEHYDROGENASE"/>
    <property type="match status" value="1"/>
</dbReference>
<accession>A0A914CS73</accession>
<evidence type="ECO:0000313" key="5">
    <source>
        <dbReference type="WBParaSite" id="ACRNAN_scaffold13986.g21862.t1"/>
    </source>
</evidence>
<dbReference type="InterPro" id="IPR016163">
    <property type="entry name" value="Ald_DH_C"/>
</dbReference>
<proteinExistence type="inferred from homology"/>
<feature type="domain" description="Aldehyde dehydrogenase" evidence="3">
    <location>
        <begin position="1"/>
        <end position="77"/>
    </location>
</feature>
<dbReference type="PANTHER" id="PTHR43720">
    <property type="entry name" value="2-AMINOMUCONIC SEMIALDEHYDE DEHYDROGENASE"/>
    <property type="match status" value="1"/>
</dbReference>
<protein>
    <submittedName>
        <fullName evidence="5">Aldehyde dehydrogenase domain-containing protein</fullName>
    </submittedName>
</protein>
<keyword evidence="4" id="KW-1185">Reference proteome</keyword>
<dbReference type="InterPro" id="IPR016161">
    <property type="entry name" value="Ald_DH/histidinol_DH"/>
</dbReference>
<dbReference type="Gene3D" id="3.40.605.10">
    <property type="entry name" value="Aldehyde Dehydrogenase, Chain A, domain 1"/>
    <property type="match status" value="1"/>
</dbReference>
<evidence type="ECO:0000259" key="3">
    <source>
        <dbReference type="Pfam" id="PF00171"/>
    </source>
</evidence>
<organism evidence="4 5">
    <name type="scientific">Acrobeloides nanus</name>
    <dbReference type="NCBI Taxonomy" id="290746"/>
    <lineage>
        <taxon>Eukaryota</taxon>
        <taxon>Metazoa</taxon>
        <taxon>Ecdysozoa</taxon>
        <taxon>Nematoda</taxon>
        <taxon>Chromadorea</taxon>
        <taxon>Rhabditida</taxon>
        <taxon>Tylenchina</taxon>
        <taxon>Cephalobomorpha</taxon>
        <taxon>Cephaloboidea</taxon>
        <taxon>Cephalobidae</taxon>
        <taxon>Acrobeloides</taxon>
    </lineage>
</organism>
<evidence type="ECO:0000313" key="4">
    <source>
        <dbReference type="Proteomes" id="UP000887540"/>
    </source>
</evidence>
<dbReference type="Pfam" id="PF00171">
    <property type="entry name" value="Aldedh"/>
    <property type="match status" value="1"/>
</dbReference>
<evidence type="ECO:0000256" key="2">
    <source>
        <dbReference type="ARBA" id="ARBA00023027"/>
    </source>
</evidence>
<keyword evidence="2" id="KW-0520">NAD</keyword>
<dbReference type="WBParaSite" id="ACRNAN_scaffold13986.g21862.t1">
    <property type="protein sequence ID" value="ACRNAN_scaffold13986.g21862.t1"/>
    <property type="gene ID" value="ACRNAN_scaffold13986.g21862"/>
</dbReference>
<evidence type="ECO:0000256" key="1">
    <source>
        <dbReference type="ARBA" id="ARBA00009986"/>
    </source>
</evidence>
<dbReference type="InterPro" id="IPR015590">
    <property type="entry name" value="Aldehyde_DH_dom"/>
</dbReference>
<dbReference type="Proteomes" id="UP000887540">
    <property type="component" value="Unplaced"/>
</dbReference>
<sequence>EVIERANNVPYGLSASVWSKNVDEITKVSSKLRVGTVWCNCWLIRELNMPFGGTKDSGNGRDGTVDSLQFYTEPKTICIKMS</sequence>
<dbReference type="GO" id="GO:0016620">
    <property type="term" value="F:oxidoreductase activity, acting on the aldehyde or oxo group of donors, NAD or NADP as acceptor"/>
    <property type="evidence" value="ECO:0007669"/>
    <property type="project" value="InterPro"/>
</dbReference>
<comment type="similarity">
    <text evidence="1">Belongs to the aldehyde dehydrogenase family.</text>
</comment>
<dbReference type="SUPFAM" id="SSF53720">
    <property type="entry name" value="ALDH-like"/>
    <property type="match status" value="1"/>
</dbReference>